<evidence type="ECO:0000313" key="2">
    <source>
        <dbReference type="Proteomes" id="UP000614982"/>
    </source>
</evidence>
<proteinExistence type="predicted"/>
<protein>
    <submittedName>
        <fullName evidence="1">Uncharacterized protein</fullName>
    </submittedName>
</protein>
<gene>
    <name evidence="1" type="ORF">PSCICP_50480</name>
</gene>
<sequence length="58" mass="6509">MEKPIRSEVIEVSAPNTKCLKMAKERNRFDLPEALAPKIATLFTRLLIPNALTSNTLL</sequence>
<dbReference type="EMBL" id="BLWA01000031">
    <property type="protein sequence ID" value="GFM95076.1"/>
    <property type="molecule type" value="Genomic_DNA"/>
</dbReference>
<name>A0ABQ1DVM6_PSECI</name>
<evidence type="ECO:0000313" key="1">
    <source>
        <dbReference type="EMBL" id="GFM95076.1"/>
    </source>
</evidence>
<keyword evidence="2" id="KW-1185">Reference proteome</keyword>
<organism evidence="1 2">
    <name type="scientific">Pseudomonas cichorii</name>
    <dbReference type="NCBI Taxonomy" id="36746"/>
    <lineage>
        <taxon>Bacteria</taxon>
        <taxon>Pseudomonadati</taxon>
        <taxon>Pseudomonadota</taxon>
        <taxon>Gammaproteobacteria</taxon>
        <taxon>Pseudomonadales</taxon>
        <taxon>Pseudomonadaceae</taxon>
        <taxon>Pseudomonas</taxon>
    </lineage>
</organism>
<accession>A0ABQ1DVM6</accession>
<dbReference type="Proteomes" id="UP000614982">
    <property type="component" value="Unassembled WGS sequence"/>
</dbReference>
<comment type="caution">
    <text evidence="1">The sequence shown here is derived from an EMBL/GenBank/DDBJ whole genome shotgun (WGS) entry which is preliminary data.</text>
</comment>
<reference evidence="1 2" key="1">
    <citation type="submission" date="2020-05" db="EMBL/GenBank/DDBJ databases">
        <title>Genetic diversity of Pseudomonas cichorii.</title>
        <authorList>
            <person name="Tani S."/>
            <person name="Yagi H."/>
            <person name="Hashimoto S."/>
            <person name="Iiyama K."/>
            <person name="Furuya N."/>
        </authorList>
    </citation>
    <scope>NUCLEOTIDE SEQUENCE [LARGE SCALE GENOMIC DNA]</scope>
    <source>
        <strain evidence="1 2">LMG 2162</strain>
    </source>
</reference>